<evidence type="ECO:0000313" key="2">
    <source>
        <dbReference type="EMBL" id="KAJ1123746.1"/>
    </source>
</evidence>
<sequence length="81" mass="9404">MVVDFMWSVKDEVEVRHKTFIVEGARPEGRAPLHEWRVAWHSLEQHKPIRRSTEASVPPYSATEHTPERKLTASADSCNFF</sequence>
<accession>A0AAV7P878</accession>
<gene>
    <name evidence="2" type="ORF">NDU88_002213</name>
</gene>
<dbReference type="AlphaFoldDB" id="A0AAV7P878"/>
<protein>
    <submittedName>
        <fullName evidence="2">Uncharacterized protein</fullName>
    </submittedName>
</protein>
<name>A0AAV7P878_PLEWA</name>
<proteinExistence type="predicted"/>
<evidence type="ECO:0000313" key="3">
    <source>
        <dbReference type="Proteomes" id="UP001066276"/>
    </source>
</evidence>
<dbReference type="EMBL" id="JANPWB010000011">
    <property type="protein sequence ID" value="KAJ1123746.1"/>
    <property type="molecule type" value="Genomic_DNA"/>
</dbReference>
<comment type="caution">
    <text evidence="2">The sequence shown here is derived from an EMBL/GenBank/DDBJ whole genome shotgun (WGS) entry which is preliminary data.</text>
</comment>
<keyword evidence="3" id="KW-1185">Reference proteome</keyword>
<organism evidence="2 3">
    <name type="scientific">Pleurodeles waltl</name>
    <name type="common">Iberian ribbed newt</name>
    <dbReference type="NCBI Taxonomy" id="8319"/>
    <lineage>
        <taxon>Eukaryota</taxon>
        <taxon>Metazoa</taxon>
        <taxon>Chordata</taxon>
        <taxon>Craniata</taxon>
        <taxon>Vertebrata</taxon>
        <taxon>Euteleostomi</taxon>
        <taxon>Amphibia</taxon>
        <taxon>Batrachia</taxon>
        <taxon>Caudata</taxon>
        <taxon>Salamandroidea</taxon>
        <taxon>Salamandridae</taxon>
        <taxon>Pleurodelinae</taxon>
        <taxon>Pleurodeles</taxon>
    </lineage>
</organism>
<evidence type="ECO:0000256" key="1">
    <source>
        <dbReference type="SAM" id="MobiDB-lite"/>
    </source>
</evidence>
<feature type="region of interest" description="Disordered" evidence="1">
    <location>
        <begin position="51"/>
        <end position="81"/>
    </location>
</feature>
<reference evidence="2" key="1">
    <citation type="journal article" date="2022" name="bioRxiv">
        <title>Sequencing and chromosome-scale assembly of the giantPleurodeles waltlgenome.</title>
        <authorList>
            <person name="Brown T."/>
            <person name="Elewa A."/>
            <person name="Iarovenko S."/>
            <person name="Subramanian E."/>
            <person name="Araus A.J."/>
            <person name="Petzold A."/>
            <person name="Susuki M."/>
            <person name="Suzuki K.-i.T."/>
            <person name="Hayashi T."/>
            <person name="Toyoda A."/>
            <person name="Oliveira C."/>
            <person name="Osipova E."/>
            <person name="Leigh N.D."/>
            <person name="Simon A."/>
            <person name="Yun M.H."/>
        </authorList>
    </citation>
    <scope>NUCLEOTIDE SEQUENCE</scope>
    <source>
        <strain evidence="2">20211129_DDA</strain>
        <tissue evidence="2">Liver</tissue>
    </source>
</reference>
<dbReference type="Proteomes" id="UP001066276">
    <property type="component" value="Chromosome 7"/>
</dbReference>